<dbReference type="GeneTree" id="ENSGT00940000177213"/>
<keyword evidence="4" id="KW-1185">Reference proteome</keyword>
<evidence type="ECO:0000259" key="2">
    <source>
        <dbReference type="Pfam" id="PF15739"/>
    </source>
</evidence>
<name>A0A8C7YXU8_9TELE</name>
<dbReference type="PANTHER" id="PTHR34916">
    <property type="entry name" value="GI:13385330"/>
    <property type="match status" value="1"/>
</dbReference>
<reference evidence="3" key="1">
    <citation type="submission" date="2025-08" db="UniProtKB">
        <authorList>
            <consortium name="Ensembl"/>
        </authorList>
    </citation>
    <scope>IDENTIFICATION</scope>
</reference>
<sequence length="243" mass="28017">MKKLKSVQSWPSRDRLSVCGDVFDDVCEGLPVFGRILREIKTEYDLYVNHLMASQFPQHNMLMNALVEDIGRSKVREKELEEAEKEVCRLEQQATRSLEENKRLRVQHELQNIPATTGPEDRTSADASVWENAALRSDVSSSKRLQVLHVAKEVLQLEEEVQEKLVSRVTTSAAERLLQELKAEIMTLIASNHRLRKMNQDLEIRLHAVLKKEKGSRATGRMLWDQIYEDLHLRETPNCSSDD</sequence>
<dbReference type="PANTHER" id="PTHR34916:SF1">
    <property type="entry name" value="GI:13385330"/>
    <property type="match status" value="1"/>
</dbReference>
<dbReference type="Proteomes" id="UP000694383">
    <property type="component" value="Unplaced"/>
</dbReference>
<dbReference type="InterPro" id="IPR032755">
    <property type="entry name" value="TSNAXIP1_N"/>
</dbReference>
<dbReference type="Pfam" id="PF15739">
    <property type="entry name" value="TSNAXIP1_N"/>
    <property type="match status" value="1"/>
</dbReference>
<keyword evidence="1" id="KW-0175">Coiled coil</keyword>
<dbReference type="Ensembl" id="ENSOSIT00000036371.1">
    <property type="protein sequence ID" value="ENSOSIP00000034517.1"/>
    <property type="gene ID" value="ENSOSIG00000017324.1"/>
</dbReference>
<organism evidence="3 4">
    <name type="scientific">Oryzias sinensis</name>
    <name type="common">Chinese medaka</name>
    <dbReference type="NCBI Taxonomy" id="183150"/>
    <lineage>
        <taxon>Eukaryota</taxon>
        <taxon>Metazoa</taxon>
        <taxon>Chordata</taxon>
        <taxon>Craniata</taxon>
        <taxon>Vertebrata</taxon>
        <taxon>Euteleostomi</taxon>
        <taxon>Actinopterygii</taxon>
        <taxon>Neopterygii</taxon>
        <taxon>Teleostei</taxon>
        <taxon>Neoteleostei</taxon>
        <taxon>Acanthomorphata</taxon>
        <taxon>Ovalentaria</taxon>
        <taxon>Atherinomorphae</taxon>
        <taxon>Beloniformes</taxon>
        <taxon>Adrianichthyidae</taxon>
        <taxon>Oryziinae</taxon>
        <taxon>Oryzias</taxon>
    </lineage>
</organism>
<protein>
    <recommendedName>
        <fullName evidence="2">Translin-associated factor X-interacting protein 1 N-terminal domain-containing protein</fullName>
    </recommendedName>
</protein>
<evidence type="ECO:0000313" key="3">
    <source>
        <dbReference type="Ensembl" id="ENSOSIP00000034517.1"/>
    </source>
</evidence>
<proteinExistence type="predicted"/>
<dbReference type="AlphaFoldDB" id="A0A8C7YXU8"/>
<evidence type="ECO:0000313" key="4">
    <source>
        <dbReference type="Proteomes" id="UP000694383"/>
    </source>
</evidence>
<feature type="domain" description="Translin-associated factor X-interacting protein 1 N-terminal" evidence="2">
    <location>
        <begin position="2"/>
        <end position="105"/>
    </location>
</feature>
<evidence type="ECO:0000256" key="1">
    <source>
        <dbReference type="ARBA" id="ARBA00023054"/>
    </source>
</evidence>
<reference evidence="3" key="2">
    <citation type="submission" date="2025-09" db="UniProtKB">
        <authorList>
            <consortium name="Ensembl"/>
        </authorList>
    </citation>
    <scope>IDENTIFICATION</scope>
</reference>
<accession>A0A8C7YXU8</accession>